<evidence type="ECO:0000313" key="2">
    <source>
        <dbReference type="EMBL" id="GAA2531701.1"/>
    </source>
</evidence>
<feature type="transmembrane region" description="Helical" evidence="1">
    <location>
        <begin position="200"/>
        <end position="220"/>
    </location>
</feature>
<sequence length="404" mass="42789">MTNLGFRRGAGPALAAAVLLLGALLLIPRRTDWYGSPLLTTAMILQKTAYIAAVCAAVAAAVYPIRHRRRIAALDPLSSRPALHLWAMRTVTLTAWAALGYLVLTAVALAVTATASPGMRLGLANIATGLIILTVAVAFGALAGAIWPRLVTPLLVAVAVHVPLMAGAQHAPTQVRNLFLLYAPAPNWAEPNLTLLLWKLLWAAALLTALATIAAVYGWGARDPRPGARFRVLTSGIAASAIVAAAAVAGMSAAGPVFIPSNTSAHGICHRGEARVCVWDDHKRYLGQLSRMVDAGVLVTGALPQGVTSYLEYGMARQPGEANPVGGQGVIEVGRGIANLDNVAEQLAGQWFSDYADRCGIPIENQLDDHPLRSFLNDLFTAVKDKELSDLDTHRTRYQALTRC</sequence>
<comment type="caution">
    <text evidence="2">The sequence shown here is derived from an EMBL/GenBank/DDBJ whole genome shotgun (WGS) entry which is preliminary data.</text>
</comment>
<dbReference type="Proteomes" id="UP001499978">
    <property type="component" value="Unassembled WGS sequence"/>
</dbReference>
<evidence type="ECO:0000313" key="3">
    <source>
        <dbReference type="Proteomes" id="UP001499978"/>
    </source>
</evidence>
<feature type="transmembrane region" description="Helical" evidence="1">
    <location>
        <begin position="86"/>
        <end position="111"/>
    </location>
</feature>
<keyword evidence="1" id="KW-1133">Transmembrane helix</keyword>
<keyword evidence="1" id="KW-0472">Membrane</keyword>
<keyword evidence="1" id="KW-0812">Transmembrane</keyword>
<protein>
    <submittedName>
        <fullName evidence="2">Uncharacterized protein</fullName>
    </submittedName>
</protein>
<feature type="transmembrane region" description="Helical" evidence="1">
    <location>
        <begin position="12"/>
        <end position="28"/>
    </location>
</feature>
<name>A0ABP6B3H4_9ACTN</name>
<feature type="transmembrane region" description="Helical" evidence="1">
    <location>
        <begin position="48"/>
        <end position="65"/>
    </location>
</feature>
<organism evidence="2 3">
    <name type="scientific">Pilimelia columellifera subsp. columellifera</name>
    <dbReference type="NCBI Taxonomy" id="706583"/>
    <lineage>
        <taxon>Bacteria</taxon>
        <taxon>Bacillati</taxon>
        <taxon>Actinomycetota</taxon>
        <taxon>Actinomycetes</taxon>
        <taxon>Micromonosporales</taxon>
        <taxon>Micromonosporaceae</taxon>
        <taxon>Pilimelia</taxon>
    </lineage>
</organism>
<accession>A0ABP6B3H4</accession>
<feature type="transmembrane region" description="Helical" evidence="1">
    <location>
        <begin position="232"/>
        <end position="259"/>
    </location>
</feature>
<gene>
    <name evidence="2" type="ORF">GCM10010201_33980</name>
</gene>
<dbReference type="EMBL" id="BAAARY010000028">
    <property type="protein sequence ID" value="GAA2531701.1"/>
    <property type="molecule type" value="Genomic_DNA"/>
</dbReference>
<proteinExistence type="predicted"/>
<dbReference type="RefSeq" id="WP_344174306.1">
    <property type="nucleotide sequence ID" value="NZ_BAAARY010000028.1"/>
</dbReference>
<feature type="transmembrane region" description="Helical" evidence="1">
    <location>
        <begin position="123"/>
        <end position="147"/>
    </location>
</feature>
<keyword evidence="3" id="KW-1185">Reference proteome</keyword>
<feature type="transmembrane region" description="Helical" evidence="1">
    <location>
        <begin position="154"/>
        <end position="171"/>
    </location>
</feature>
<evidence type="ECO:0000256" key="1">
    <source>
        <dbReference type="SAM" id="Phobius"/>
    </source>
</evidence>
<reference evidence="3" key="1">
    <citation type="journal article" date="2019" name="Int. J. Syst. Evol. Microbiol.">
        <title>The Global Catalogue of Microorganisms (GCM) 10K type strain sequencing project: providing services to taxonomists for standard genome sequencing and annotation.</title>
        <authorList>
            <consortium name="The Broad Institute Genomics Platform"/>
            <consortium name="The Broad Institute Genome Sequencing Center for Infectious Disease"/>
            <person name="Wu L."/>
            <person name="Ma J."/>
        </authorList>
    </citation>
    <scope>NUCLEOTIDE SEQUENCE [LARGE SCALE GENOMIC DNA]</scope>
    <source>
        <strain evidence="3">JCM 3367</strain>
    </source>
</reference>